<evidence type="ECO:0000313" key="2">
    <source>
        <dbReference type="Proteomes" id="UP000002215"/>
    </source>
</evidence>
<evidence type="ECO:0000313" key="1">
    <source>
        <dbReference type="EMBL" id="ACU61747.1"/>
    </source>
</evidence>
<dbReference type="RefSeq" id="WP_012791915.1">
    <property type="nucleotide sequence ID" value="NC_013132.1"/>
</dbReference>
<proteinExistence type="predicted"/>
<protein>
    <submittedName>
        <fullName evidence="1">Uncharacterized protein</fullName>
    </submittedName>
</protein>
<dbReference type="KEGG" id="cpi:Cpin_4298"/>
<reference evidence="1 2" key="2">
    <citation type="journal article" date="2010" name="Stand. Genomic Sci.">
        <title>Complete genome sequence of Chitinophaga pinensis type strain (UQM 2034).</title>
        <authorList>
            <person name="Glavina Del Rio T."/>
            <person name="Abt B."/>
            <person name="Spring S."/>
            <person name="Lapidus A."/>
            <person name="Nolan M."/>
            <person name="Tice H."/>
            <person name="Copeland A."/>
            <person name="Cheng J.F."/>
            <person name="Chen F."/>
            <person name="Bruce D."/>
            <person name="Goodwin L."/>
            <person name="Pitluck S."/>
            <person name="Ivanova N."/>
            <person name="Mavromatis K."/>
            <person name="Mikhailova N."/>
            <person name="Pati A."/>
            <person name="Chen A."/>
            <person name="Palaniappan K."/>
            <person name="Land M."/>
            <person name="Hauser L."/>
            <person name="Chang Y.J."/>
            <person name="Jeffries C.D."/>
            <person name="Chain P."/>
            <person name="Saunders E."/>
            <person name="Detter J.C."/>
            <person name="Brettin T."/>
            <person name="Rohde M."/>
            <person name="Goker M."/>
            <person name="Bristow J."/>
            <person name="Eisen J.A."/>
            <person name="Markowitz V."/>
            <person name="Hugenholtz P."/>
            <person name="Kyrpides N.C."/>
            <person name="Klenk H.P."/>
            <person name="Lucas S."/>
        </authorList>
    </citation>
    <scope>NUCLEOTIDE SEQUENCE [LARGE SCALE GENOMIC DNA]</scope>
    <source>
        <strain evidence="2">ATCC 43595 / DSM 2588 / LMG 13176 / NBRC 15968 / NCIMB 11800 / UQM 2034</strain>
    </source>
</reference>
<reference evidence="2" key="1">
    <citation type="submission" date="2009-08" db="EMBL/GenBank/DDBJ databases">
        <title>The complete genome of Chitinophaga pinensis DSM 2588.</title>
        <authorList>
            <consortium name="US DOE Joint Genome Institute (JGI-PGF)"/>
            <person name="Lucas S."/>
            <person name="Copeland A."/>
            <person name="Lapidus A."/>
            <person name="Glavina del Rio T."/>
            <person name="Dalin E."/>
            <person name="Tice H."/>
            <person name="Bruce D."/>
            <person name="Goodwin L."/>
            <person name="Pitluck S."/>
            <person name="Kyrpides N."/>
            <person name="Mavromatis K."/>
            <person name="Ivanova N."/>
            <person name="Mikhailova N."/>
            <person name="Sims D."/>
            <person name="Meinche L."/>
            <person name="Brettin T."/>
            <person name="Detter J.C."/>
            <person name="Han C."/>
            <person name="Larimer F."/>
            <person name="Land M."/>
            <person name="Hauser L."/>
            <person name="Markowitz V."/>
            <person name="Cheng J.-F."/>
            <person name="Hugenholtz P."/>
            <person name="Woyke T."/>
            <person name="Wu D."/>
            <person name="Spring S."/>
            <person name="Klenk H.-P."/>
            <person name="Eisen J.A."/>
        </authorList>
    </citation>
    <scope>NUCLEOTIDE SEQUENCE [LARGE SCALE GENOMIC DNA]</scope>
    <source>
        <strain evidence="2">ATCC 43595 / DSM 2588 / LMG 13176 / NBRC 15968 / NCIMB 11800 / UQM 2034</strain>
    </source>
</reference>
<dbReference type="Proteomes" id="UP000002215">
    <property type="component" value="Chromosome"/>
</dbReference>
<sequence length="153" mass="16915">MKRFVVCKTCGARVSGLLDSPVALDFITKAEQELLSGGEYGNGDNGNVYISTSDKHHLSYHQDQNRLIGCCGPSPYGLPNLVCICKSEIGREVTDCCTAHYVMLYKERIAIREDNTGLLEKVVSLPVAEDLKSQYEILINFGEIEIVLNALKM</sequence>
<organism evidence="1 2">
    <name type="scientific">Chitinophaga pinensis (strain ATCC 43595 / DSM 2588 / LMG 13176 / NBRC 15968 / NCIMB 11800 / UQM 2034)</name>
    <dbReference type="NCBI Taxonomy" id="485918"/>
    <lineage>
        <taxon>Bacteria</taxon>
        <taxon>Pseudomonadati</taxon>
        <taxon>Bacteroidota</taxon>
        <taxon>Chitinophagia</taxon>
        <taxon>Chitinophagales</taxon>
        <taxon>Chitinophagaceae</taxon>
        <taxon>Chitinophaga</taxon>
    </lineage>
</organism>
<accession>A0A979GQQ3</accession>
<dbReference type="OrthoDB" id="1191130at2"/>
<name>A0A979GQQ3_CHIPD</name>
<dbReference type="EMBL" id="CP001699">
    <property type="protein sequence ID" value="ACU61747.1"/>
    <property type="molecule type" value="Genomic_DNA"/>
</dbReference>
<gene>
    <name evidence="1" type="ordered locus">Cpin_4298</name>
</gene>
<dbReference type="AlphaFoldDB" id="A0A979GQQ3"/>